<evidence type="ECO:0000313" key="2">
    <source>
        <dbReference type="EMBL" id="GET95260.1"/>
    </source>
</evidence>
<keyword evidence="1" id="KW-0812">Transmembrane</keyword>
<reference evidence="2" key="1">
    <citation type="submission" date="2019-12" db="EMBL/GenBank/DDBJ databases">
        <title>Epidemiological and comparative genomic analysis of Bacillus anthracis isolated from northern Vietnam.</title>
        <authorList>
            <person name="Hoang T.T.H."/>
            <person name="Dang D.A."/>
            <person name="Pham M.H."/>
            <person name="Luong M.H."/>
            <person name="Tran N.D."/>
            <person name="Nguyen T.H."/>
            <person name="Nguyen T.T."/>
            <person name="Inoue S."/>
            <person name="Morikawa S."/>
            <person name="Okutani A."/>
        </authorList>
    </citation>
    <scope>NUCLEOTIDE SEQUENCE</scope>
    <source>
        <strain evidence="2">TuanDB</strain>
    </source>
</reference>
<dbReference type="EMBL" id="BLET01001590">
    <property type="protein sequence ID" value="GET95260.1"/>
    <property type="molecule type" value="Genomic_DNA"/>
</dbReference>
<accession>A0A640KZW5</accession>
<keyword evidence="1" id="KW-0472">Membrane</keyword>
<gene>
    <name evidence="2" type="ORF">TuanDB_46740</name>
</gene>
<sequence>MCRPSFTLLHIYISFICNYKVGFILIVVYFNSINIGSRAAFLNYNKLRKTN</sequence>
<feature type="transmembrane region" description="Helical" evidence="1">
    <location>
        <begin position="6"/>
        <end position="30"/>
    </location>
</feature>
<dbReference type="AlphaFoldDB" id="A0A640KZW5"/>
<comment type="caution">
    <text evidence="2">The sequence shown here is derived from an EMBL/GenBank/DDBJ whole genome shotgun (WGS) entry which is preliminary data.</text>
</comment>
<protein>
    <submittedName>
        <fullName evidence="2">Uncharacterized protein</fullName>
    </submittedName>
</protein>
<proteinExistence type="predicted"/>
<name>A0A640KZW5_BACAN</name>
<keyword evidence="1" id="KW-1133">Transmembrane helix</keyword>
<evidence type="ECO:0000256" key="1">
    <source>
        <dbReference type="SAM" id="Phobius"/>
    </source>
</evidence>
<organism evidence="2">
    <name type="scientific">Bacillus anthracis</name>
    <name type="common">anthrax bacterium</name>
    <dbReference type="NCBI Taxonomy" id="1392"/>
    <lineage>
        <taxon>Bacteria</taxon>
        <taxon>Bacillati</taxon>
        <taxon>Bacillota</taxon>
        <taxon>Bacilli</taxon>
        <taxon>Bacillales</taxon>
        <taxon>Bacillaceae</taxon>
        <taxon>Bacillus</taxon>
        <taxon>Bacillus cereus group</taxon>
    </lineage>
</organism>